<dbReference type="SUPFAM" id="SSF160214">
    <property type="entry name" value="FlaG-like"/>
    <property type="match status" value="1"/>
</dbReference>
<keyword evidence="1" id="KW-0969">Cilium</keyword>
<dbReference type="InterPro" id="IPR005186">
    <property type="entry name" value="FlaG"/>
</dbReference>
<evidence type="ECO:0000313" key="1">
    <source>
        <dbReference type="EMBL" id="MEI4769611.1"/>
    </source>
</evidence>
<proteinExistence type="predicted"/>
<reference evidence="1 2" key="1">
    <citation type="submission" date="2024-01" db="EMBL/GenBank/DDBJ databases">
        <title>Seven novel Bacillus-like species.</title>
        <authorList>
            <person name="Liu G."/>
        </authorList>
    </citation>
    <scope>NUCLEOTIDE SEQUENCE [LARGE SCALE GENOMIC DNA]</scope>
    <source>
        <strain evidence="1 2">FJAT-51614</strain>
    </source>
</reference>
<dbReference type="RefSeq" id="WP_336497166.1">
    <property type="nucleotide sequence ID" value="NZ_JBAWSY010000004.1"/>
</dbReference>
<dbReference type="EMBL" id="JBAWSY010000004">
    <property type="protein sequence ID" value="MEI4769611.1"/>
    <property type="molecule type" value="Genomic_DNA"/>
</dbReference>
<dbReference type="Gene3D" id="3.30.160.170">
    <property type="entry name" value="FlaG-like"/>
    <property type="match status" value="1"/>
</dbReference>
<comment type="caution">
    <text evidence="1">The sequence shown here is derived from an EMBL/GenBank/DDBJ whole genome shotgun (WGS) entry which is preliminary data.</text>
</comment>
<keyword evidence="1" id="KW-0966">Cell projection</keyword>
<evidence type="ECO:0000313" key="2">
    <source>
        <dbReference type="Proteomes" id="UP001364890"/>
    </source>
</evidence>
<protein>
    <submittedName>
        <fullName evidence="1">Flagellar protein FlaG</fullName>
    </submittedName>
</protein>
<gene>
    <name evidence="1" type="ORF">WAX74_08115</name>
</gene>
<keyword evidence="2" id="KW-1185">Reference proteome</keyword>
<accession>A0ABU8F3L7</accession>
<dbReference type="Proteomes" id="UP001364890">
    <property type="component" value="Unassembled WGS sequence"/>
</dbReference>
<name>A0ABU8F3L7_9BACI</name>
<sequence>MRITAQSQAKDVVVAPQSKQVSIPEVEKVNIGENSLKQIMQAEQKANEKESFPKDKVQKAVDALNEFMTVQNRNSKFVMHDGLDRYYVEVVDAETDEVIREVPPRKLLDAFYTMQKFLGMIVDEKI</sequence>
<dbReference type="PANTHER" id="PTHR37166:SF1">
    <property type="entry name" value="PROTEIN FLAG"/>
    <property type="match status" value="1"/>
</dbReference>
<dbReference type="PANTHER" id="PTHR37166">
    <property type="entry name" value="PROTEIN FLAG"/>
    <property type="match status" value="1"/>
</dbReference>
<keyword evidence="1" id="KW-0282">Flagellum</keyword>
<dbReference type="InterPro" id="IPR035924">
    <property type="entry name" value="FlaG-like_sf"/>
</dbReference>
<dbReference type="Pfam" id="PF03646">
    <property type="entry name" value="FlaG"/>
    <property type="match status" value="1"/>
</dbReference>
<organism evidence="1 2">
    <name type="scientific">Psychrobacillus mangrovi</name>
    <dbReference type="NCBI Taxonomy" id="3117745"/>
    <lineage>
        <taxon>Bacteria</taxon>
        <taxon>Bacillati</taxon>
        <taxon>Bacillota</taxon>
        <taxon>Bacilli</taxon>
        <taxon>Bacillales</taxon>
        <taxon>Bacillaceae</taxon>
        <taxon>Psychrobacillus</taxon>
    </lineage>
</organism>